<name>A0A2N2E2V6_9BACT</name>
<evidence type="ECO:0000313" key="4">
    <source>
        <dbReference type="Proteomes" id="UP000233325"/>
    </source>
</evidence>
<reference evidence="3 4" key="1">
    <citation type="journal article" date="2017" name="ISME J.">
        <title>Potential for microbial H2 and metal transformations associated with novel bacteria and archaea in deep terrestrial subsurface sediments.</title>
        <authorList>
            <person name="Hernsdorf A.W."/>
            <person name="Amano Y."/>
            <person name="Miyakawa K."/>
            <person name="Ise K."/>
            <person name="Suzuki Y."/>
            <person name="Anantharaman K."/>
            <person name="Probst A."/>
            <person name="Burstein D."/>
            <person name="Thomas B.C."/>
            <person name="Banfield J.F."/>
        </authorList>
    </citation>
    <scope>NUCLEOTIDE SEQUENCE [LARGE SCALE GENOMIC DNA]</scope>
    <source>
        <strain evidence="3">HGW-Falkowbacteria-2</strain>
    </source>
</reference>
<dbReference type="EMBL" id="PHAH01000006">
    <property type="protein sequence ID" value="PKM89053.1"/>
    <property type="molecule type" value="Genomic_DNA"/>
</dbReference>
<dbReference type="AlphaFoldDB" id="A0A2N2E2V6"/>
<keyword evidence="2" id="KW-1133">Transmembrane helix</keyword>
<dbReference type="Proteomes" id="UP000233325">
    <property type="component" value="Unassembled WGS sequence"/>
</dbReference>
<sequence length="203" mass="22771">MSIDEQLMRAPAITTEKEQPDSQADESAERSGSLREQRRGGASDEYPPDNYFAAMYGARLKNRKEQAEKAKKGASWQSFKKSVSSGTSKLLVSAWRNILYTFGLSFFYVYGHLVLKNIFGDDLFAPLGSEWADKPGITKEQRDRRGAKIKTYEVMGVLIVSLVLLVAILSAFIIPALIIEVIKNPLRSGVMLLELFWSWITGE</sequence>
<proteinExistence type="predicted"/>
<evidence type="ECO:0000256" key="2">
    <source>
        <dbReference type="SAM" id="Phobius"/>
    </source>
</evidence>
<evidence type="ECO:0000256" key="1">
    <source>
        <dbReference type="SAM" id="MobiDB-lite"/>
    </source>
</evidence>
<protein>
    <submittedName>
        <fullName evidence="3">Uncharacterized protein</fullName>
    </submittedName>
</protein>
<feature type="compositionally biased region" description="Basic and acidic residues" evidence="1">
    <location>
        <begin position="27"/>
        <end position="42"/>
    </location>
</feature>
<comment type="caution">
    <text evidence="3">The sequence shown here is derived from an EMBL/GenBank/DDBJ whole genome shotgun (WGS) entry which is preliminary data.</text>
</comment>
<feature type="transmembrane region" description="Helical" evidence="2">
    <location>
        <begin position="154"/>
        <end position="179"/>
    </location>
</feature>
<keyword evidence="2" id="KW-0812">Transmembrane</keyword>
<feature type="transmembrane region" description="Helical" evidence="2">
    <location>
        <begin position="98"/>
        <end position="119"/>
    </location>
</feature>
<gene>
    <name evidence="3" type="ORF">CVU83_00745</name>
</gene>
<accession>A0A2N2E2V6</accession>
<organism evidence="3 4">
    <name type="scientific">Candidatus Falkowbacteria bacterium HGW-Falkowbacteria-2</name>
    <dbReference type="NCBI Taxonomy" id="2013769"/>
    <lineage>
        <taxon>Bacteria</taxon>
        <taxon>Candidatus Falkowiibacteriota</taxon>
    </lineage>
</organism>
<keyword evidence="2" id="KW-0472">Membrane</keyword>
<feature type="region of interest" description="Disordered" evidence="1">
    <location>
        <begin position="1"/>
        <end position="49"/>
    </location>
</feature>
<evidence type="ECO:0000313" key="3">
    <source>
        <dbReference type="EMBL" id="PKM89053.1"/>
    </source>
</evidence>